<evidence type="ECO:0000313" key="2">
    <source>
        <dbReference type="EMBL" id="KAG5639190.1"/>
    </source>
</evidence>
<feature type="compositionally biased region" description="Polar residues" evidence="1">
    <location>
        <begin position="63"/>
        <end position="72"/>
    </location>
</feature>
<evidence type="ECO:0000313" key="3">
    <source>
        <dbReference type="Proteomes" id="UP000717328"/>
    </source>
</evidence>
<dbReference type="AlphaFoldDB" id="A0A9P7G1L4"/>
<accession>A0A9P7G1L4</accession>
<gene>
    <name evidence="2" type="ORF">H0H81_006094</name>
</gene>
<proteinExistence type="predicted"/>
<dbReference type="EMBL" id="JABCKI010005729">
    <property type="protein sequence ID" value="KAG5639190.1"/>
    <property type="molecule type" value="Genomic_DNA"/>
</dbReference>
<feature type="compositionally biased region" description="Acidic residues" evidence="1">
    <location>
        <begin position="12"/>
        <end position="23"/>
    </location>
</feature>
<organism evidence="2 3">
    <name type="scientific">Sphagnurus paluster</name>
    <dbReference type="NCBI Taxonomy" id="117069"/>
    <lineage>
        <taxon>Eukaryota</taxon>
        <taxon>Fungi</taxon>
        <taxon>Dikarya</taxon>
        <taxon>Basidiomycota</taxon>
        <taxon>Agaricomycotina</taxon>
        <taxon>Agaricomycetes</taxon>
        <taxon>Agaricomycetidae</taxon>
        <taxon>Agaricales</taxon>
        <taxon>Tricholomatineae</taxon>
        <taxon>Lyophyllaceae</taxon>
        <taxon>Sphagnurus</taxon>
    </lineage>
</organism>
<feature type="region of interest" description="Disordered" evidence="1">
    <location>
        <begin position="1"/>
        <end position="72"/>
    </location>
</feature>
<reference evidence="2" key="1">
    <citation type="submission" date="2021-02" db="EMBL/GenBank/DDBJ databases">
        <authorList>
            <person name="Nieuwenhuis M."/>
            <person name="Van De Peppel L.J.J."/>
        </authorList>
    </citation>
    <scope>NUCLEOTIDE SEQUENCE</scope>
    <source>
        <strain evidence="2">D49</strain>
    </source>
</reference>
<keyword evidence="3" id="KW-1185">Reference proteome</keyword>
<dbReference type="Proteomes" id="UP000717328">
    <property type="component" value="Unassembled WGS sequence"/>
</dbReference>
<evidence type="ECO:0000256" key="1">
    <source>
        <dbReference type="SAM" id="MobiDB-lite"/>
    </source>
</evidence>
<sequence>MNPQSPGKSPLEDDTNSLDEDIEMIGVEDIINQSEQNGHPHAMHDLDESDEEDDSGEGRQALLGSQEQTQLRPRQVKLAKSVKTLWPQIQKRSDASVYNHRPAIYWEAAGSGFG</sequence>
<comment type="caution">
    <text evidence="2">The sequence shown here is derived from an EMBL/GenBank/DDBJ whole genome shotgun (WGS) entry which is preliminary data.</text>
</comment>
<protein>
    <submittedName>
        <fullName evidence="2">Uncharacterized protein</fullName>
    </submittedName>
</protein>
<name>A0A9P7G1L4_9AGAR</name>
<reference evidence="2" key="2">
    <citation type="submission" date="2021-10" db="EMBL/GenBank/DDBJ databases">
        <title>Phylogenomics reveals ancestral predisposition of the termite-cultivated fungus Termitomyces towards a domesticated lifestyle.</title>
        <authorList>
            <person name="Auxier B."/>
            <person name="Grum-Grzhimaylo A."/>
            <person name="Cardenas M.E."/>
            <person name="Lodge J.D."/>
            <person name="Laessoe T."/>
            <person name="Pedersen O."/>
            <person name="Smith M.E."/>
            <person name="Kuyper T.W."/>
            <person name="Franco-Molano E.A."/>
            <person name="Baroni T.J."/>
            <person name="Aanen D.K."/>
        </authorList>
    </citation>
    <scope>NUCLEOTIDE SEQUENCE</scope>
    <source>
        <strain evidence="2">D49</strain>
    </source>
</reference>